<name>A0A448V223_9FIRM</name>
<dbReference type="Pfam" id="PF02880">
    <property type="entry name" value="PGM_PMM_III"/>
    <property type="match status" value="1"/>
</dbReference>
<dbReference type="EMBL" id="LR134523">
    <property type="protein sequence ID" value="VEJ35805.1"/>
    <property type="molecule type" value="Genomic_DNA"/>
</dbReference>
<proteinExistence type="inferred from homology"/>
<evidence type="ECO:0000256" key="8">
    <source>
        <dbReference type="ARBA" id="ARBA00022723"/>
    </source>
</evidence>
<evidence type="ECO:0000259" key="17">
    <source>
        <dbReference type="Pfam" id="PF02879"/>
    </source>
</evidence>
<dbReference type="GO" id="GO:0000287">
    <property type="term" value="F:magnesium ion binding"/>
    <property type="evidence" value="ECO:0007669"/>
    <property type="project" value="InterPro"/>
</dbReference>
<dbReference type="InterPro" id="IPR005846">
    <property type="entry name" value="A-D-PHexomutase_a/b/a-III"/>
</dbReference>
<comment type="pathway">
    <text evidence="3">Glycolipid metabolism; diglucosyl-diacylglycerol biosynthesis.</text>
</comment>
<dbReference type="InterPro" id="IPR005843">
    <property type="entry name" value="A-D-PHexomutase_C"/>
</dbReference>
<dbReference type="EC" id="5.4.2.2" evidence="6"/>
<protein>
    <recommendedName>
        <fullName evidence="11">Phosphoglucomutase</fullName>
        <ecNumber evidence="6">5.4.2.2</ecNumber>
    </recommendedName>
    <alternativeName>
        <fullName evidence="13">Alpha-phosphoglucomutase</fullName>
    </alternativeName>
    <alternativeName>
        <fullName evidence="12">Glucose phosphomutase</fullName>
    </alternativeName>
</protein>
<evidence type="ECO:0000259" key="15">
    <source>
        <dbReference type="Pfam" id="PF00408"/>
    </source>
</evidence>
<evidence type="ECO:0000313" key="20">
    <source>
        <dbReference type="Proteomes" id="UP000269544"/>
    </source>
</evidence>
<reference evidence="19 20" key="1">
    <citation type="submission" date="2018-12" db="EMBL/GenBank/DDBJ databases">
        <authorList>
            <consortium name="Pathogen Informatics"/>
        </authorList>
    </citation>
    <scope>NUCLEOTIDE SEQUENCE [LARGE SCALE GENOMIC DNA]</scope>
    <source>
        <strain evidence="19 20">NCTC13079</strain>
    </source>
</reference>
<gene>
    <name evidence="19" type="primary">pgcA</name>
    <name evidence="19" type="ORF">NCTC13079_00971</name>
</gene>
<dbReference type="Pfam" id="PF02879">
    <property type="entry name" value="PGM_PMM_II"/>
    <property type="match status" value="1"/>
</dbReference>
<dbReference type="GO" id="GO:0004614">
    <property type="term" value="F:phosphoglucomutase activity"/>
    <property type="evidence" value="ECO:0007669"/>
    <property type="project" value="UniProtKB-EC"/>
</dbReference>
<evidence type="ECO:0000256" key="3">
    <source>
        <dbReference type="ARBA" id="ARBA00005164"/>
    </source>
</evidence>
<dbReference type="AlphaFoldDB" id="A0A448V223"/>
<keyword evidence="7" id="KW-0597">Phosphoprotein</keyword>
<dbReference type="GO" id="GO:0006166">
    <property type="term" value="P:purine ribonucleoside salvage"/>
    <property type="evidence" value="ECO:0007669"/>
    <property type="project" value="TreeGrafter"/>
</dbReference>
<comment type="pathway">
    <text evidence="4">Lipid metabolism.</text>
</comment>
<dbReference type="OrthoDB" id="9806956at2"/>
<dbReference type="InterPro" id="IPR016066">
    <property type="entry name" value="A-D-PHexomutase_CS"/>
</dbReference>
<organism evidence="19 20">
    <name type="scientific">Aedoeadaptatus ivorii</name>
    <dbReference type="NCBI Taxonomy" id="54006"/>
    <lineage>
        <taxon>Bacteria</taxon>
        <taxon>Bacillati</taxon>
        <taxon>Bacillota</taxon>
        <taxon>Tissierellia</taxon>
        <taxon>Tissierellales</taxon>
        <taxon>Peptoniphilaceae</taxon>
        <taxon>Aedoeadaptatus</taxon>
    </lineage>
</organism>
<evidence type="ECO:0000256" key="5">
    <source>
        <dbReference type="ARBA" id="ARBA00010231"/>
    </source>
</evidence>
<dbReference type="SUPFAM" id="SSF53738">
    <property type="entry name" value="Phosphoglucomutase, first 3 domains"/>
    <property type="match status" value="3"/>
</dbReference>
<evidence type="ECO:0000256" key="9">
    <source>
        <dbReference type="ARBA" id="ARBA00022842"/>
    </source>
</evidence>
<dbReference type="Proteomes" id="UP000269544">
    <property type="component" value="Chromosome"/>
</dbReference>
<dbReference type="CDD" id="cd05799">
    <property type="entry name" value="PGM2"/>
    <property type="match status" value="1"/>
</dbReference>
<dbReference type="GO" id="GO:0005975">
    <property type="term" value="P:carbohydrate metabolic process"/>
    <property type="evidence" value="ECO:0007669"/>
    <property type="project" value="InterPro"/>
</dbReference>
<feature type="domain" description="Alpha-D-phosphohexomutase alpha/beta/alpha" evidence="18">
    <location>
        <begin position="319"/>
        <end position="444"/>
    </location>
</feature>
<evidence type="ECO:0000256" key="13">
    <source>
        <dbReference type="ARBA" id="ARBA00041467"/>
    </source>
</evidence>
<dbReference type="InterPro" id="IPR016055">
    <property type="entry name" value="A-D-PHexomutase_a/b/a-I/II/III"/>
</dbReference>
<evidence type="ECO:0000256" key="6">
    <source>
        <dbReference type="ARBA" id="ARBA00012728"/>
    </source>
</evidence>
<dbReference type="InterPro" id="IPR005845">
    <property type="entry name" value="A-D-PHexomutase_a/b/a-II"/>
</dbReference>
<dbReference type="KEGG" id="piv:NCTC13079_00971"/>
<dbReference type="RefSeq" id="WP_126465562.1">
    <property type="nucleotide sequence ID" value="NZ_LR134523.1"/>
</dbReference>
<dbReference type="InterPro" id="IPR005844">
    <property type="entry name" value="A-D-PHexomutase_a/b/a-I"/>
</dbReference>
<dbReference type="PROSITE" id="PS00710">
    <property type="entry name" value="PGM_PMM"/>
    <property type="match status" value="1"/>
</dbReference>
<feature type="domain" description="Alpha-D-phosphohexomutase alpha/beta/alpha" evidence="17">
    <location>
        <begin position="208"/>
        <end position="310"/>
    </location>
</feature>
<keyword evidence="20" id="KW-1185">Reference proteome</keyword>
<accession>A0A448V223</accession>
<dbReference type="PANTHER" id="PTHR45745:SF1">
    <property type="entry name" value="PHOSPHOGLUCOMUTASE 2B-RELATED"/>
    <property type="match status" value="1"/>
</dbReference>
<evidence type="ECO:0000259" key="16">
    <source>
        <dbReference type="Pfam" id="PF02878"/>
    </source>
</evidence>
<dbReference type="Pfam" id="PF02878">
    <property type="entry name" value="PGM_PMM_I"/>
    <property type="match status" value="1"/>
</dbReference>
<evidence type="ECO:0000256" key="7">
    <source>
        <dbReference type="ARBA" id="ARBA00022553"/>
    </source>
</evidence>
<dbReference type="Gene3D" id="3.40.120.10">
    <property type="entry name" value="Alpha-D-Glucose-1,6-Bisphosphate, subunit A, domain 3"/>
    <property type="match status" value="3"/>
</dbReference>
<dbReference type="SUPFAM" id="SSF55957">
    <property type="entry name" value="Phosphoglucomutase, C-terminal domain"/>
    <property type="match status" value="1"/>
</dbReference>
<dbReference type="PANTHER" id="PTHR45745">
    <property type="entry name" value="PHOSPHOMANNOMUTASE 45A"/>
    <property type="match status" value="1"/>
</dbReference>
<evidence type="ECO:0000256" key="11">
    <source>
        <dbReference type="ARBA" id="ARBA00039995"/>
    </source>
</evidence>
<keyword evidence="10 19" id="KW-0413">Isomerase</keyword>
<evidence type="ECO:0000256" key="2">
    <source>
        <dbReference type="ARBA" id="ARBA00001946"/>
    </source>
</evidence>
<evidence type="ECO:0000256" key="14">
    <source>
        <dbReference type="RuleBase" id="RU004326"/>
    </source>
</evidence>
<dbReference type="GO" id="GO:0008973">
    <property type="term" value="F:phosphopentomutase activity"/>
    <property type="evidence" value="ECO:0007669"/>
    <property type="project" value="TreeGrafter"/>
</dbReference>
<feature type="domain" description="Alpha-D-phosphohexomutase C-terminal" evidence="15">
    <location>
        <begin position="498"/>
        <end position="542"/>
    </location>
</feature>
<comment type="catalytic activity">
    <reaction evidence="1">
        <text>alpha-D-glucose 1-phosphate = alpha-D-glucose 6-phosphate</text>
        <dbReference type="Rhea" id="RHEA:23536"/>
        <dbReference type="ChEBI" id="CHEBI:58225"/>
        <dbReference type="ChEBI" id="CHEBI:58601"/>
        <dbReference type="EC" id="5.4.2.2"/>
    </reaction>
</comment>
<evidence type="ECO:0000256" key="4">
    <source>
        <dbReference type="ARBA" id="ARBA00005189"/>
    </source>
</evidence>
<dbReference type="Gene3D" id="3.30.310.50">
    <property type="entry name" value="Alpha-D-phosphohexomutase, C-terminal domain"/>
    <property type="match status" value="1"/>
</dbReference>
<evidence type="ECO:0000259" key="18">
    <source>
        <dbReference type="Pfam" id="PF02880"/>
    </source>
</evidence>
<evidence type="ECO:0000256" key="12">
    <source>
        <dbReference type="ARBA" id="ARBA00041398"/>
    </source>
</evidence>
<keyword evidence="9 14" id="KW-0460">Magnesium</keyword>
<comment type="cofactor">
    <cofactor evidence="2">
        <name>Mg(2+)</name>
        <dbReference type="ChEBI" id="CHEBI:18420"/>
    </cofactor>
</comment>
<evidence type="ECO:0000313" key="19">
    <source>
        <dbReference type="EMBL" id="VEJ35805.1"/>
    </source>
</evidence>
<keyword evidence="8 14" id="KW-0479">Metal-binding</keyword>
<evidence type="ECO:0000256" key="10">
    <source>
        <dbReference type="ARBA" id="ARBA00023235"/>
    </source>
</evidence>
<feature type="domain" description="Alpha-D-phosphohexomutase alpha/beta/alpha" evidence="16">
    <location>
        <begin position="41"/>
        <end position="179"/>
    </location>
</feature>
<dbReference type="InterPro" id="IPR036900">
    <property type="entry name" value="A-D-PHexomutase_C_sf"/>
</dbReference>
<dbReference type="PRINTS" id="PR00509">
    <property type="entry name" value="PGMPMM"/>
</dbReference>
<evidence type="ECO:0000256" key="1">
    <source>
        <dbReference type="ARBA" id="ARBA00000443"/>
    </source>
</evidence>
<dbReference type="Pfam" id="PF00408">
    <property type="entry name" value="PGM_PMM_IV"/>
    <property type="match status" value="1"/>
</dbReference>
<comment type="similarity">
    <text evidence="5 14">Belongs to the phosphohexose mutase family.</text>
</comment>
<dbReference type="InterPro" id="IPR005841">
    <property type="entry name" value="Alpha-D-phosphohexomutase_SF"/>
</dbReference>
<sequence>MEINNRFEIWKSLPTVSPEDRERLIEMDEAEKADSFYRELQFGTAGLRGKLGPGTNRMNEQVIARATLGLAKVIESRGEAAKHRGVAIAWDIRHRSEMFMRVAADVLASRGIRVHIFSGIRPTPMLSFAVRALHTQAGIVITASHNPKEYNGYKVYWEEGSQIRDAIADEISGEIEKLDYDVTVDKTFEEYQADGLILTIPKNVEDRYYDLTLSKAIEDDIDKEIDIVYTPLNGTGNLPVRRVLKERGFHKVHLVEEQTNPDPNFTTVGYPNPEDVHAFEYAMKLGEAVDANILIATDPDCDRVAIVVRNEHGGFVPLNGNQTGALLLEYILSRRSEKGDLPKNAAVVKSIVTGELGTRICEKYGVPMFNTLTGFKNICALANEWDHTGEYTFLFGYEESIGYVYGDHVRDKDAVVTTMMIVEMAAYYARRGKTLGEVLEDLYREHHFHGEHLMSVVKEGQAGQEQIANIMKDLRTRPIECIGDIAVEGVVDYRDGIEKIGASDVLEYHMADGSRFYVRPSGTEPKIKLYIYTTDADAQVAREKIDWIRSAITDRFDGKQ</sequence>